<reference evidence="3 4" key="1">
    <citation type="submission" date="2019-03" db="EMBL/GenBank/DDBJ databases">
        <title>Genomic Encyclopedia of Type Strains, Phase IV (KMG-IV): sequencing the most valuable type-strain genomes for metagenomic binning, comparative biology and taxonomic classification.</title>
        <authorList>
            <person name="Goeker M."/>
        </authorList>
    </citation>
    <scope>NUCLEOTIDE SEQUENCE [LARGE SCALE GENOMIC DNA]</scope>
    <source>
        <strain evidence="3 4">DSM 45775</strain>
    </source>
</reference>
<dbReference type="Pfam" id="PF00106">
    <property type="entry name" value="adh_short"/>
    <property type="match status" value="1"/>
</dbReference>
<dbReference type="InterPro" id="IPR020904">
    <property type="entry name" value="Sc_DH/Rdtase_CS"/>
</dbReference>
<dbReference type="AlphaFoldDB" id="A0A4R6VPS5"/>
<dbReference type="Proteomes" id="UP000295705">
    <property type="component" value="Unassembled WGS sequence"/>
</dbReference>
<evidence type="ECO:0000313" key="4">
    <source>
        <dbReference type="Proteomes" id="UP000295705"/>
    </source>
</evidence>
<evidence type="ECO:0000256" key="1">
    <source>
        <dbReference type="ARBA" id="ARBA00006484"/>
    </source>
</evidence>
<dbReference type="PANTHER" id="PTHR43544:SF32">
    <property type="entry name" value="CHAIN DEHYDROGENASE, PUTATIVE (AFU_ORTHOLOGUE AFUA_5G01530)-RELATED"/>
    <property type="match status" value="1"/>
</dbReference>
<name>A0A4R6VPS5_9PSEU</name>
<protein>
    <submittedName>
        <fullName evidence="3">NAD(P)-dependent dehydrogenase (Short-subunit alcohol dehydrogenase family)</fullName>
    </submittedName>
</protein>
<gene>
    <name evidence="3" type="ORF">EV188_1011191</name>
</gene>
<dbReference type="GO" id="GO:0016491">
    <property type="term" value="F:oxidoreductase activity"/>
    <property type="evidence" value="ECO:0007669"/>
    <property type="project" value="TreeGrafter"/>
</dbReference>
<dbReference type="PANTHER" id="PTHR43544">
    <property type="entry name" value="SHORT-CHAIN DEHYDROGENASE/REDUCTASE"/>
    <property type="match status" value="1"/>
</dbReference>
<comment type="caution">
    <text evidence="3">The sequence shown here is derived from an EMBL/GenBank/DDBJ whole genome shotgun (WGS) entry which is preliminary data.</text>
</comment>
<sequence length="235" mass="24398">MLPVDAPQGPGLAVVTGANRGLGLGVLRRLAERGHPVVLGARDVEKGREAAEGLGNVHVHELDVTRQDSVDGLAAWVREHHGGLEILVNNAAVHYDTFQTAIGADLAIAEEALAVNTLGAWRTTVACQDLLRRGARVVNVSSGSGSFGETDGAGGTPAYAVSKAALDMLTVKLAADLRRRGVLVNAVCPGWVATDMGGPGGRPLDEGVDSILWAVDLPPDGPTGTFTRDGRPIPW</sequence>
<dbReference type="InterPro" id="IPR036291">
    <property type="entry name" value="NAD(P)-bd_dom_sf"/>
</dbReference>
<dbReference type="InterPro" id="IPR002347">
    <property type="entry name" value="SDR_fam"/>
</dbReference>
<organism evidence="3 4">
    <name type="scientific">Actinomycetospora succinea</name>
    <dbReference type="NCBI Taxonomy" id="663603"/>
    <lineage>
        <taxon>Bacteria</taxon>
        <taxon>Bacillati</taxon>
        <taxon>Actinomycetota</taxon>
        <taxon>Actinomycetes</taxon>
        <taxon>Pseudonocardiales</taxon>
        <taxon>Pseudonocardiaceae</taxon>
        <taxon>Actinomycetospora</taxon>
    </lineage>
</organism>
<dbReference type="PROSITE" id="PS00061">
    <property type="entry name" value="ADH_SHORT"/>
    <property type="match status" value="1"/>
</dbReference>
<accession>A0A4R6VPS5</accession>
<proteinExistence type="inferred from homology"/>
<dbReference type="InterPro" id="IPR051468">
    <property type="entry name" value="Fungal_SecMetab_SDRs"/>
</dbReference>
<dbReference type="Gene3D" id="3.40.50.720">
    <property type="entry name" value="NAD(P)-binding Rossmann-like Domain"/>
    <property type="match status" value="1"/>
</dbReference>
<keyword evidence="4" id="KW-1185">Reference proteome</keyword>
<comment type="similarity">
    <text evidence="1 2">Belongs to the short-chain dehydrogenases/reductases (SDR) family.</text>
</comment>
<dbReference type="EMBL" id="SNYO01000001">
    <property type="protein sequence ID" value="TDQ65939.1"/>
    <property type="molecule type" value="Genomic_DNA"/>
</dbReference>
<dbReference type="PRINTS" id="PR00080">
    <property type="entry name" value="SDRFAMILY"/>
</dbReference>
<dbReference type="GO" id="GO:0019748">
    <property type="term" value="P:secondary metabolic process"/>
    <property type="evidence" value="ECO:0007669"/>
    <property type="project" value="TreeGrafter"/>
</dbReference>
<dbReference type="SUPFAM" id="SSF51735">
    <property type="entry name" value="NAD(P)-binding Rossmann-fold domains"/>
    <property type="match status" value="1"/>
</dbReference>
<evidence type="ECO:0000256" key="2">
    <source>
        <dbReference type="RuleBase" id="RU000363"/>
    </source>
</evidence>
<dbReference type="PRINTS" id="PR00081">
    <property type="entry name" value="GDHRDH"/>
</dbReference>
<evidence type="ECO:0000313" key="3">
    <source>
        <dbReference type="EMBL" id="TDQ65939.1"/>
    </source>
</evidence>
<dbReference type="GO" id="GO:0005737">
    <property type="term" value="C:cytoplasm"/>
    <property type="evidence" value="ECO:0007669"/>
    <property type="project" value="TreeGrafter"/>
</dbReference>
<dbReference type="OrthoDB" id="9781117at2"/>